<sequence>MLLIENPRFSIYKRLIADRLDSIRSSPSAEKLNGGRAYKLFSKVVDYADFFHGIKSIVIDKNEALAKIQMPDSHVGGDESSVTKHCDTASIDAFIQVSGLLINSRKACPPGQVFVASGLENITMSRHCDFDVHKDWSVYAIFTLIDDVHATGDVFVLTKLGEVAMTAIGAKFHRLEISKLERTLDSANGSRASSKEAPRPSLPTPIPSFQNSRPTVVQKPTSLAPDSDSGFSSASSVAEEDPDDREAPLKTMISTYTGAPADFIASNTCIGDLGIDSLAAVELSDEISERSGKLVSTHLAPPASRMPATSTSSLDQSAGITEPSQSFLAAESSLQHYAMSCRFIEYLAKVVARQDELLIAYLVEGFRKLDVNLKTIEIGEKMPPFTYQSKHNKVVQRYYGILERHSIIKKKDSAYVRPSGPCIQLRS</sequence>
<dbReference type="InterPro" id="IPR006162">
    <property type="entry name" value="Ppantetheine_attach_site"/>
</dbReference>
<dbReference type="Pfam" id="PF14765">
    <property type="entry name" value="PS-DH"/>
    <property type="match status" value="1"/>
</dbReference>
<comment type="caution">
    <text evidence="5">Lacks conserved residue(s) required for the propagation of feature annotation.</text>
</comment>
<feature type="compositionally biased region" description="Low complexity" evidence="6">
    <location>
        <begin position="227"/>
        <end position="236"/>
    </location>
</feature>
<dbReference type="GO" id="GO:0016491">
    <property type="term" value="F:oxidoreductase activity"/>
    <property type="evidence" value="ECO:0007669"/>
    <property type="project" value="UniProtKB-KW"/>
</dbReference>
<dbReference type="InterPro" id="IPR009081">
    <property type="entry name" value="PP-bd_ACP"/>
</dbReference>
<dbReference type="Gene3D" id="3.10.129.110">
    <property type="entry name" value="Polyketide synthase dehydratase"/>
    <property type="match status" value="1"/>
</dbReference>
<dbReference type="InterPro" id="IPR036736">
    <property type="entry name" value="ACP-like_sf"/>
</dbReference>
<dbReference type="Gene3D" id="1.10.1200.10">
    <property type="entry name" value="ACP-like"/>
    <property type="match status" value="1"/>
</dbReference>
<dbReference type="AlphaFoldDB" id="A0A4V1WQ96"/>
<dbReference type="GO" id="GO:0016740">
    <property type="term" value="F:transferase activity"/>
    <property type="evidence" value="ECO:0007669"/>
    <property type="project" value="UniProtKB-KW"/>
</dbReference>
<dbReference type="PROSITE" id="PS52019">
    <property type="entry name" value="PKS_MFAS_DH"/>
    <property type="match status" value="1"/>
</dbReference>
<dbReference type="EMBL" id="PDXD01000049">
    <property type="protein sequence ID" value="RYN68242.1"/>
    <property type="molecule type" value="Genomic_DNA"/>
</dbReference>
<reference evidence="9" key="1">
    <citation type="journal article" date="2019" name="bioRxiv">
        <title>Genomics, evolutionary history and diagnostics of the Alternaria alternata species group including apple and Asian pear pathotypes.</title>
        <authorList>
            <person name="Armitage A.D."/>
            <person name="Cockerton H.M."/>
            <person name="Sreenivasaprasad S."/>
            <person name="Woodhall J.W."/>
            <person name="Lane C.R."/>
            <person name="Harrison R.J."/>
            <person name="Clarkson J.P."/>
        </authorList>
    </citation>
    <scope>NUCLEOTIDE SEQUENCE [LARGE SCALE GENOMIC DNA]</scope>
    <source>
        <strain evidence="9">FERA 1177</strain>
    </source>
</reference>
<keyword evidence="4" id="KW-0560">Oxidoreductase</keyword>
<keyword evidence="1" id="KW-0596">Phosphopantetheine</keyword>
<accession>A0A4V1WQ96</accession>
<protein>
    <recommendedName>
        <fullName evidence="7">PKS/mFAS DH domain-containing protein</fullName>
    </recommendedName>
</protein>
<keyword evidence="2" id="KW-0597">Phosphoprotein</keyword>
<organism evidence="8 9">
    <name type="scientific">Alternaria alternata</name>
    <name type="common">Alternaria rot fungus</name>
    <name type="synonym">Torula alternata</name>
    <dbReference type="NCBI Taxonomy" id="5599"/>
    <lineage>
        <taxon>Eukaryota</taxon>
        <taxon>Fungi</taxon>
        <taxon>Dikarya</taxon>
        <taxon>Ascomycota</taxon>
        <taxon>Pezizomycotina</taxon>
        <taxon>Dothideomycetes</taxon>
        <taxon>Pleosporomycetidae</taxon>
        <taxon>Pleosporales</taxon>
        <taxon>Pleosporineae</taxon>
        <taxon>Pleosporaceae</taxon>
        <taxon>Alternaria</taxon>
        <taxon>Alternaria sect. Alternaria</taxon>
        <taxon>Alternaria alternata complex</taxon>
    </lineage>
</organism>
<gene>
    <name evidence="8" type="ORF">AA0117_g11298</name>
</gene>
<feature type="compositionally biased region" description="Polar residues" evidence="6">
    <location>
        <begin position="207"/>
        <end position="221"/>
    </location>
</feature>
<feature type="domain" description="PKS/mFAS DH" evidence="7">
    <location>
        <begin position="1"/>
        <end position="181"/>
    </location>
</feature>
<proteinExistence type="predicted"/>
<dbReference type="PROSITE" id="PS00012">
    <property type="entry name" value="PHOSPHOPANTETHEINE"/>
    <property type="match status" value="1"/>
</dbReference>
<evidence type="ECO:0000256" key="6">
    <source>
        <dbReference type="SAM" id="MobiDB-lite"/>
    </source>
</evidence>
<feature type="region of interest" description="C-terminal hotdog fold" evidence="5">
    <location>
        <begin position="28"/>
        <end position="181"/>
    </location>
</feature>
<dbReference type="VEuPathDB" id="FungiDB:CC77DRAFT_924916"/>
<comment type="caution">
    <text evidence="8">The sequence shown here is derived from an EMBL/GenBank/DDBJ whole genome shotgun (WGS) entry which is preliminary data.</text>
</comment>
<dbReference type="SUPFAM" id="SSF47336">
    <property type="entry name" value="ACP-like"/>
    <property type="match status" value="1"/>
</dbReference>
<evidence type="ECO:0000313" key="9">
    <source>
        <dbReference type="Proteomes" id="UP000291422"/>
    </source>
</evidence>
<feature type="region of interest" description="Disordered" evidence="6">
    <location>
        <begin position="186"/>
        <end position="247"/>
    </location>
</feature>
<evidence type="ECO:0000256" key="1">
    <source>
        <dbReference type="ARBA" id="ARBA00022450"/>
    </source>
</evidence>
<evidence type="ECO:0000256" key="5">
    <source>
        <dbReference type="PROSITE-ProRule" id="PRU01363"/>
    </source>
</evidence>
<feature type="region of interest" description="Disordered" evidence="6">
    <location>
        <begin position="294"/>
        <end position="318"/>
    </location>
</feature>
<name>A0A4V1WQ96_ALTAL</name>
<dbReference type="Pfam" id="PF00550">
    <property type="entry name" value="PP-binding"/>
    <property type="match status" value="1"/>
</dbReference>
<dbReference type="InterPro" id="IPR041068">
    <property type="entry name" value="HTH_51"/>
</dbReference>
<dbReference type="InterPro" id="IPR042104">
    <property type="entry name" value="PKS_dehydratase_sf"/>
</dbReference>
<keyword evidence="3" id="KW-0808">Transferase</keyword>
<feature type="compositionally biased region" description="Polar residues" evidence="6">
    <location>
        <begin position="307"/>
        <end position="318"/>
    </location>
</feature>
<feature type="region of interest" description="N-terminal hotdog fold" evidence="5">
    <location>
        <begin position="1"/>
        <end position="9"/>
    </location>
</feature>
<dbReference type="InterPro" id="IPR049900">
    <property type="entry name" value="PKS_mFAS_DH"/>
</dbReference>
<evidence type="ECO:0000313" key="8">
    <source>
        <dbReference type="EMBL" id="RYN68242.1"/>
    </source>
</evidence>
<dbReference type="InterPro" id="IPR049551">
    <property type="entry name" value="PKS_DH_C"/>
</dbReference>
<evidence type="ECO:0000256" key="4">
    <source>
        <dbReference type="ARBA" id="ARBA00023002"/>
    </source>
</evidence>
<evidence type="ECO:0000256" key="3">
    <source>
        <dbReference type="ARBA" id="ARBA00022679"/>
    </source>
</evidence>
<dbReference type="Proteomes" id="UP000291422">
    <property type="component" value="Unassembled WGS sequence"/>
</dbReference>
<evidence type="ECO:0000256" key="2">
    <source>
        <dbReference type="ARBA" id="ARBA00022553"/>
    </source>
</evidence>
<evidence type="ECO:0000259" key="7">
    <source>
        <dbReference type="PROSITE" id="PS52019"/>
    </source>
</evidence>
<dbReference type="Pfam" id="PF18558">
    <property type="entry name" value="HTH_51"/>
    <property type="match status" value="1"/>
</dbReference>